<dbReference type="EMBL" id="WUAV01000002">
    <property type="protein sequence ID" value="KAF1767425.1"/>
    <property type="molecule type" value="Genomic_DNA"/>
</dbReference>
<accession>A0A6A5HIX2</accession>
<feature type="compositionally biased region" description="Polar residues" evidence="1">
    <location>
        <begin position="1"/>
        <end position="12"/>
    </location>
</feature>
<dbReference type="CTD" id="78774363"/>
<sequence>MATQSTSSNPLEANSPGKKPYRQQNNAGIVLLDELDPDQNKADVEHINDEELDFGDVEYENMEFRNAPTDMDPGN</sequence>
<dbReference type="Proteomes" id="UP000483820">
    <property type="component" value="Chromosome II"/>
</dbReference>
<dbReference type="AlphaFoldDB" id="A0A6A5HIX2"/>
<gene>
    <name evidence="2" type="ORF">GCK72_007384</name>
</gene>
<protein>
    <submittedName>
        <fullName evidence="2">Uncharacterized protein</fullName>
    </submittedName>
</protein>
<dbReference type="RefSeq" id="XP_053590349.1">
    <property type="nucleotide sequence ID" value="XM_053726155.1"/>
</dbReference>
<dbReference type="KEGG" id="crq:GCK72_007384"/>
<reference evidence="2 3" key="1">
    <citation type="submission" date="2019-12" db="EMBL/GenBank/DDBJ databases">
        <title>Chromosome-level assembly of the Caenorhabditis remanei genome.</title>
        <authorList>
            <person name="Teterina A.A."/>
            <person name="Willis J.H."/>
            <person name="Phillips P.C."/>
        </authorList>
    </citation>
    <scope>NUCLEOTIDE SEQUENCE [LARGE SCALE GENOMIC DNA]</scope>
    <source>
        <strain evidence="2 3">PX506</strain>
        <tissue evidence="2">Whole organism</tissue>
    </source>
</reference>
<evidence type="ECO:0000313" key="2">
    <source>
        <dbReference type="EMBL" id="KAF1767425.1"/>
    </source>
</evidence>
<feature type="region of interest" description="Disordered" evidence="1">
    <location>
        <begin position="1"/>
        <end position="27"/>
    </location>
</feature>
<name>A0A6A5HIX2_CAERE</name>
<dbReference type="GeneID" id="78774363"/>
<organism evidence="2 3">
    <name type="scientific">Caenorhabditis remanei</name>
    <name type="common">Caenorhabditis vulgaris</name>
    <dbReference type="NCBI Taxonomy" id="31234"/>
    <lineage>
        <taxon>Eukaryota</taxon>
        <taxon>Metazoa</taxon>
        <taxon>Ecdysozoa</taxon>
        <taxon>Nematoda</taxon>
        <taxon>Chromadorea</taxon>
        <taxon>Rhabditida</taxon>
        <taxon>Rhabditina</taxon>
        <taxon>Rhabditomorpha</taxon>
        <taxon>Rhabditoidea</taxon>
        <taxon>Rhabditidae</taxon>
        <taxon>Peloderinae</taxon>
        <taxon>Caenorhabditis</taxon>
    </lineage>
</organism>
<proteinExistence type="predicted"/>
<comment type="caution">
    <text evidence="2">The sequence shown here is derived from an EMBL/GenBank/DDBJ whole genome shotgun (WGS) entry which is preliminary data.</text>
</comment>
<evidence type="ECO:0000256" key="1">
    <source>
        <dbReference type="SAM" id="MobiDB-lite"/>
    </source>
</evidence>
<evidence type="ECO:0000313" key="3">
    <source>
        <dbReference type="Proteomes" id="UP000483820"/>
    </source>
</evidence>